<dbReference type="GO" id="GO:0005634">
    <property type="term" value="C:nucleus"/>
    <property type="evidence" value="ECO:0007669"/>
    <property type="project" value="TreeGrafter"/>
</dbReference>
<name>A0AAP0NX61_9MAGN</name>
<dbReference type="GO" id="GO:0044773">
    <property type="term" value="P:mitotic DNA damage checkpoint signaling"/>
    <property type="evidence" value="ECO:0007669"/>
    <property type="project" value="TreeGrafter"/>
</dbReference>
<dbReference type="InterPro" id="IPR011009">
    <property type="entry name" value="Kinase-like_dom_sf"/>
</dbReference>
<evidence type="ECO:0000256" key="1">
    <source>
        <dbReference type="ARBA" id="ARBA00012513"/>
    </source>
</evidence>
<keyword evidence="2" id="KW-0723">Serine/threonine-protein kinase</keyword>
<accession>A0AAP0NX61</accession>
<dbReference type="SUPFAM" id="SSF56112">
    <property type="entry name" value="Protein kinase-like (PK-like)"/>
    <property type="match status" value="1"/>
</dbReference>
<dbReference type="Pfam" id="PF00069">
    <property type="entry name" value="Pkinase"/>
    <property type="match status" value="2"/>
</dbReference>
<keyword evidence="3" id="KW-0808">Transferase</keyword>
<dbReference type="FunFam" id="1.10.510.10:FF:001893">
    <property type="entry name" value="Probable serine/threonine-protein kinase DDB_G0291918"/>
    <property type="match status" value="1"/>
</dbReference>
<dbReference type="GO" id="GO:0004674">
    <property type="term" value="F:protein serine/threonine kinase activity"/>
    <property type="evidence" value="ECO:0007669"/>
    <property type="project" value="UniProtKB-KW"/>
</dbReference>
<reference evidence="9 10" key="1">
    <citation type="submission" date="2024-01" db="EMBL/GenBank/DDBJ databases">
        <title>Genome assemblies of Stephania.</title>
        <authorList>
            <person name="Yang L."/>
        </authorList>
    </citation>
    <scope>NUCLEOTIDE SEQUENCE [LARGE SCALE GENOMIC DNA]</scope>
    <source>
        <strain evidence="9">YNDBR</strain>
        <tissue evidence="9">Leaf</tissue>
    </source>
</reference>
<dbReference type="Proteomes" id="UP001420932">
    <property type="component" value="Unassembled WGS sequence"/>
</dbReference>
<dbReference type="PANTHER" id="PTHR44167">
    <property type="entry name" value="OVARIAN-SPECIFIC SERINE/THREONINE-PROTEIN KINASE LOK-RELATED"/>
    <property type="match status" value="1"/>
</dbReference>
<evidence type="ECO:0000256" key="5">
    <source>
        <dbReference type="ARBA" id="ARBA00022777"/>
    </source>
</evidence>
<evidence type="ECO:0000256" key="2">
    <source>
        <dbReference type="ARBA" id="ARBA00022527"/>
    </source>
</evidence>
<organism evidence="9 10">
    <name type="scientific">Stephania yunnanensis</name>
    <dbReference type="NCBI Taxonomy" id="152371"/>
    <lineage>
        <taxon>Eukaryota</taxon>
        <taxon>Viridiplantae</taxon>
        <taxon>Streptophyta</taxon>
        <taxon>Embryophyta</taxon>
        <taxon>Tracheophyta</taxon>
        <taxon>Spermatophyta</taxon>
        <taxon>Magnoliopsida</taxon>
        <taxon>Ranunculales</taxon>
        <taxon>Menispermaceae</taxon>
        <taxon>Menispermoideae</taxon>
        <taxon>Cissampelideae</taxon>
        <taxon>Stephania</taxon>
    </lineage>
</organism>
<sequence>MVAPPLMASPTETEAEREKAWHILSVLLTIGRPACAAEVSARCCLFRASAEYVEFLCSIPESPLCLTGDRLVTVSLPAFLAVGEFVRRSVSCGVPRCRVRVSGPKRIWDDVVKTYHRKRKGARACTAASVFPAAKRRLLLQSETGEGNQIVSISTDSLRSNSFEADDHFSNDLIRKMNRLTSQIPVLEFDCRIFNQKIPIRGVCGNNIYFPSEALCKIEEVKNEFEEEAKTNVCGRIEESVHPQGENHDLLGIELDLNFPRINVLEYQDPAPLLGVVESLPFHQETQIDWIQVDSSAQGTNCHIDNDFKDVDVVEDTEEISSKERCKLIYSGNQIEGQQDLDNGIVSSFMENRTAKTETQSHSPLAKHRSIVNLQKLSSGKQKRTHCDSSLQSQLPLKSVENKPINPRKEKPKIEQNPAFIGEKLKASHNNNLFAKENRQDSASKNQSETKALPTFESFVIEEEEGSGGYGTVYRARRKNDGKTFAIKCPHADAHMHHVSNEQKMLERFGGRNFVIKYEGSFKSGNADCFVLEHVHHDRPEVLKREIDVFHLRWYGYCMFRALASLHKQGIVHRDVKPGNFLFSRNFIKGYLIDFNLAMDLNRNTTPQVSSLIFVITFFKTELINFLTELTLDAPEDKVKMHSSKFDHVPLPSTKPVPQIKGKKALGSKYPELIKPGTVKHSTPLLESKSVKKRIDRGHIKTCTDAGFAGPFKFMSRPRHINGIVVMLTNCLSMQVLFRSAYQGSKMDIWSAGVTLLYLMIGKTPFTGDPEQNIKDITRFRGSEDMWEVAKLHDREMSFPMELFDTRSLPSTELEEWCKLNTKRPDFLQTIPRSLFNLVDKCLTVNPRLRISAEDALRHEFFVPCHESLKKQRLLRQGQGFESTSARPSSQGHAIEPLEMMS</sequence>
<dbReference type="PANTHER" id="PTHR44167:SF23">
    <property type="entry name" value="CDC7 KINASE, ISOFORM A-RELATED"/>
    <property type="match status" value="1"/>
</dbReference>
<keyword evidence="10" id="KW-1185">Reference proteome</keyword>
<comment type="caution">
    <text evidence="9">The sequence shown here is derived from an EMBL/GenBank/DDBJ whole genome shotgun (WGS) entry which is preliminary data.</text>
</comment>
<keyword evidence="6" id="KW-0067">ATP-binding</keyword>
<feature type="domain" description="Protein kinase" evidence="8">
    <location>
        <begin position="459"/>
        <end position="862"/>
    </location>
</feature>
<dbReference type="PROSITE" id="PS50011">
    <property type="entry name" value="PROTEIN_KINASE_DOM"/>
    <property type="match status" value="1"/>
</dbReference>
<dbReference type="EC" id="2.7.11.1" evidence="1"/>
<dbReference type="Gene3D" id="1.10.510.10">
    <property type="entry name" value="Transferase(Phosphotransferase) domain 1"/>
    <property type="match status" value="2"/>
</dbReference>
<dbReference type="InterPro" id="IPR000719">
    <property type="entry name" value="Prot_kinase_dom"/>
</dbReference>
<feature type="region of interest" description="Disordered" evidence="7">
    <location>
        <begin position="377"/>
        <end position="417"/>
    </location>
</feature>
<evidence type="ECO:0000256" key="3">
    <source>
        <dbReference type="ARBA" id="ARBA00022679"/>
    </source>
</evidence>
<proteinExistence type="predicted"/>
<feature type="compositionally biased region" description="Polar residues" evidence="7">
    <location>
        <begin position="880"/>
        <end position="892"/>
    </location>
</feature>
<dbReference type="GO" id="GO:0005524">
    <property type="term" value="F:ATP binding"/>
    <property type="evidence" value="ECO:0007669"/>
    <property type="project" value="UniProtKB-KW"/>
</dbReference>
<keyword evidence="4" id="KW-0547">Nucleotide-binding</keyword>
<evidence type="ECO:0000313" key="10">
    <source>
        <dbReference type="Proteomes" id="UP001420932"/>
    </source>
</evidence>
<evidence type="ECO:0000256" key="6">
    <source>
        <dbReference type="ARBA" id="ARBA00022840"/>
    </source>
</evidence>
<dbReference type="SMART" id="SM00220">
    <property type="entry name" value="S_TKc"/>
    <property type="match status" value="1"/>
</dbReference>
<evidence type="ECO:0000256" key="4">
    <source>
        <dbReference type="ARBA" id="ARBA00022741"/>
    </source>
</evidence>
<dbReference type="EMBL" id="JBBNAF010000008">
    <property type="protein sequence ID" value="KAK9120970.1"/>
    <property type="molecule type" value="Genomic_DNA"/>
</dbReference>
<dbReference type="AlphaFoldDB" id="A0AAP0NX61"/>
<evidence type="ECO:0000259" key="8">
    <source>
        <dbReference type="PROSITE" id="PS50011"/>
    </source>
</evidence>
<gene>
    <name evidence="9" type="ORF">Syun_018587</name>
</gene>
<keyword evidence="5" id="KW-0418">Kinase</keyword>
<evidence type="ECO:0000313" key="9">
    <source>
        <dbReference type="EMBL" id="KAK9120970.1"/>
    </source>
</evidence>
<protein>
    <recommendedName>
        <fullName evidence="1">non-specific serine/threonine protein kinase</fullName>
        <ecNumber evidence="1">2.7.11.1</ecNumber>
    </recommendedName>
</protein>
<dbReference type="InterPro" id="IPR008271">
    <property type="entry name" value="Ser/Thr_kinase_AS"/>
</dbReference>
<feature type="region of interest" description="Disordered" evidence="7">
    <location>
        <begin position="876"/>
        <end position="902"/>
    </location>
</feature>
<dbReference type="PROSITE" id="PS00108">
    <property type="entry name" value="PROTEIN_KINASE_ST"/>
    <property type="match status" value="1"/>
</dbReference>
<evidence type="ECO:0000256" key="7">
    <source>
        <dbReference type="SAM" id="MobiDB-lite"/>
    </source>
</evidence>